<evidence type="ECO:0000313" key="2">
    <source>
        <dbReference type="EMBL" id="MPC68559.1"/>
    </source>
</evidence>
<sequence>MLATRPRRRRREEEEEEGGGGGGGRGGREGGGGVDGESFWKGSRLGVGEENYSLPDSIGWTGVKEEVPQERRGRGSQVALLSPKGATSEADFIVAGCGMRRALPAIVVARTLPPPRHKGGSFLCVA</sequence>
<proteinExistence type="predicted"/>
<dbReference type="Proteomes" id="UP000324222">
    <property type="component" value="Unassembled WGS sequence"/>
</dbReference>
<feature type="region of interest" description="Disordered" evidence="1">
    <location>
        <begin position="1"/>
        <end position="42"/>
    </location>
</feature>
<accession>A0A5B7HFS5</accession>
<comment type="caution">
    <text evidence="2">The sequence shown here is derived from an EMBL/GenBank/DDBJ whole genome shotgun (WGS) entry which is preliminary data.</text>
</comment>
<evidence type="ECO:0000313" key="3">
    <source>
        <dbReference type="Proteomes" id="UP000324222"/>
    </source>
</evidence>
<feature type="compositionally biased region" description="Basic residues" evidence="1">
    <location>
        <begin position="1"/>
        <end position="10"/>
    </location>
</feature>
<name>A0A5B7HFS5_PORTR</name>
<dbReference type="AlphaFoldDB" id="A0A5B7HFS5"/>
<dbReference type="EMBL" id="VSRR010028028">
    <property type="protein sequence ID" value="MPC68559.1"/>
    <property type="molecule type" value="Genomic_DNA"/>
</dbReference>
<evidence type="ECO:0000256" key="1">
    <source>
        <dbReference type="SAM" id="MobiDB-lite"/>
    </source>
</evidence>
<keyword evidence="3" id="KW-1185">Reference proteome</keyword>
<reference evidence="2 3" key="1">
    <citation type="submission" date="2019-05" db="EMBL/GenBank/DDBJ databases">
        <title>Another draft genome of Portunus trituberculatus and its Hox gene families provides insights of decapod evolution.</title>
        <authorList>
            <person name="Jeong J.-H."/>
            <person name="Song I."/>
            <person name="Kim S."/>
            <person name="Choi T."/>
            <person name="Kim D."/>
            <person name="Ryu S."/>
            <person name="Kim W."/>
        </authorList>
    </citation>
    <scope>NUCLEOTIDE SEQUENCE [LARGE SCALE GENOMIC DNA]</scope>
    <source>
        <tissue evidence="2">Muscle</tissue>
    </source>
</reference>
<protein>
    <submittedName>
        <fullName evidence="2">Uncharacterized protein</fullName>
    </submittedName>
</protein>
<organism evidence="2 3">
    <name type="scientific">Portunus trituberculatus</name>
    <name type="common">Swimming crab</name>
    <name type="synonym">Neptunus trituberculatus</name>
    <dbReference type="NCBI Taxonomy" id="210409"/>
    <lineage>
        <taxon>Eukaryota</taxon>
        <taxon>Metazoa</taxon>
        <taxon>Ecdysozoa</taxon>
        <taxon>Arthropoda</taxon>
        <taxon>Crustacea</taxon>
        <taxon>Multicrustacea</taxon>
        <taxon>Malacostraca</taxon>
        <taxon>Eumalacostraca</taxon>
        <taxon>Eucarida</taxon>
        <taxon>Decapoda</taxon>
        <taxon>Pleocyemata</taxon>
        <taxon>Brachyura</taxon>
        <taxon>Eubrachyura</taxon>
        <taxon>Portunoidea</taxon>
        <taxon>Portunidae</taxon>
        <taxon>Portuninae</taxon>
        <taxon>Portunus</taxon>
    </lineage>
</organism>
<gene>
    <name evidence="2" type="ORF">E2C01_062761</name>
</gene>
<feature type="compositionally biased region" description="Gly residues" evidence="1">
    <location>
        <begin position="19"/>
        <end position="35"/>
    </location>
</feature>